<evidence type="ECO:0000256" key="2">
    <source>
        <dbReference type="ARBA" id="ARBA00009773"/>
    </source>
</evidence>
<evidence type="ECO:0000313" key="7">
    <source>
        <dbReference type="EMBL" id="MDC8759594.1"/>
    </source>
</evidence>
<dbReference type="RefSeq" id="WP_273672839.1">
    <property type="nucleotide sequence ID" value="NZ_JAQQXR010000007.1"/>
</dbReference>
<keyword evidence="8" id="KW-1185">Reference proteome</keyword>
<feature type="transmembrane region" description="Helical" evidence="6">
    <location>
        <begin position="67"/>
        <end position="91"/>
    </location>
</feature>
<name>A0ABT5K3M9_9BURK</name>
<feature type="transmembrane region" description="Helical" evidence="6">
    <location>
        <begin position="13"/>
        <end position="46"/>
    </location>
</feature>
<keyword evidence="5 6" id="KW-0472">Membrane</keyword>
<dbReference type="Pfam" id="PF01594">
    <property type="entry name" value="AI-2E_transport"/>
    <property type="match status" value="1"/>
</dbReference>
<comment type="caution">
    <text evidence="7">The sequence shown here is derived from an EMBL/GenBank/DDBJ whole genome shotgun (WGS) entry which is preliminary data.</text>
</comment>
<feature type="transmembrane region" description="Helical" evidence="6">
    <location>
        <begin position="312"/>
        <end position="345"/>
    </location>
</feature>
<organism evidence="7 8">
    <name type="scientific">Janthinobacterium fluminis</name>
    <dbReference type="NCBI Taxonomy" id="2987524"/>
    <lineage>
        <taxon>Bacteria</taxon>
        <taxon>Pseudomonadati</taxon>
        <taxon>Pseudomonadota</taxon>
        <taxon>Betaproteobacteria</taxon>
        <taxon>Burkholderiales</taxon>
        <taxon>Oxalobacteraceae</taxon>
        <taxon>Janthinobacterium</taxon>
    </lineage>
</organism>
<evidence type="ECO:0000313" key="8">
    <source>
        <dbReference type="Proteomes" id="UP001221208"/>
    </source>
</evidence>
<accession>A0ABT5K3M9</accession>
<dbReference type="PANTHER" id="PTHR21716:SF64">
    <property type="entry name" value="AI-2 TRANSPORT PROTEIN TQSA"/>
    <property type="match status" value="1"/>
</dbReference>
<evidence type="ECO:0000256" key="4">
    <source>
        <dbReference type="ARBA" id="ARBA00022989"/>
    </source>
</evidence>
<evidence type="ECO:0000256" key="6">
    <source>
        <dbReference type="SAM" id="Phobius"/>
    </source>
</evidence>
<dbReference type="Proteomes" id="UP001221208">
    <property type="component" value="Unassembled WGS sequence"/>
</dbReference>
<feature type="transmembrane region" description="Helical" evidence="6">
    <location>
        <begin position="161"/>
        <end position="180"/>
    </location>
</feature>
<reference evidence="7 8" key="1">
    <citation type="submission" date="2022-10" db="EMBL/GenBank/DDBJ databases">
        <title>Janthinobacterium sp. hw3 Genome sequencing.</title>
        <authorList>
            <person name="Park S."/>
        </authorList>
    </citation>
    <scope>NUCLEOTIDE SEQUENCE [LARGE SCALE GENOMIC DNA]</scope>
    <source>
        <strain evidence="8">hw3</strain>
    </source>
</reference>
<comment type="subcellular location">
    <subcellularLocation>
        <location evidence="1">Membrane</location>
        <topology evidence="1">Multi-pass membrane protein</topology>
    </subcellularLocation>
</comment>
<comment type="similarity">
    <text evidence="2">Belongs to the autoinducer-2 exporter (AI-2E) (TC 2.A.86) family.</text>
</comment>
<proteinExistence type="inferred from homology"/>
<evidence type="ECO:0000256" key="1">
    <source>
        <dbReference type="ARBA" id="ARBA00004141"/>
    </source>
</evidence>
<dbReference type="EMBL" id="JAQQXR010000007">
    <property type="protein sequence ID" value="MDC8759594.1"/>
    <property type="molecule type" value="Genomic_DNA"/>
</dbReference>
<dbReference type="PANTHER" id="PTHR21716">
    <property type="entry name" value="TRANSMEMBRANE PROTEIN"/>
    <property type="match status" value="1"/>
</dbReference>
<evidence type="ECO:0000256" key="3">
    <source>
        <dbReference type="ARBA" id="ARBA00022692"/>
    </source>
</evidence>
<protein>
    <submittedName>
        <fullName evidence="7">AI-2E family transporter</fullName>
    </submittedName>
</protein>
<sequence>MPFPFTLEQKQTAFWLAVWLGFLLLLVALGPVLTPFLAAAILAYALNPGVDRLDHLRFRRIDVPRPLAVVVVMLLFFLALAALALIVLPVLQKEIPLLQEQIPLFLVKLNDLLGPKLQELGIKVRLDGAGIKKMLTQQMASSGDEIWSAVLASARVGGTAVLGWLATVVLIPVLLFYLLLDWHPMLARVAGAVPRRWVGRTVAMANEVDALLAQYLRGQLLVMLVLAVYYSVALMIAGFDVALPVGIITGLLVFIPYLGFGLGLVLALIAAVLQFSDFSGVAAVAVIYGCGQLIEGFFLTPRLVGERIGLNPLAVIFALLAFGQLFGFVGVLLALPASAILMVAFKHLRRHYLSSSFYNA</sequence>
<keyword evidence="3 6" id="KW-0812">Transmembrane</keyword>
<feature type="transmembrane region" description="Helical" evidence="6">
    <location>
        <begin position="220"/>
        <end position="239"/>
    </location>
</feature>
<feature type="transmembrane region" description="Helical" evidence="6">
    <location>
        <begin position="280"/>
        <end position="300"/>
    </location>
</feature>
<gene>
    <name evidence="7" type="ORF">OIK44_18580</name>
</gene>
<evidence type="ECO:0000256" key="5">
    <source>
        <dbReference type="ARBA" id="ARBA00023136"/>
    </source>
</evidence>
<dbReference type="InterPro" id="IPR002549">
    <property type="entry name" value="AI-2E-like"/>
</dbReference>
<feature type="transmembrane region" description="Helical" evidence="6">
    <location>
        <begin position="245"/>
        <end position="273"/>
    </location>
</feature>
<keyword evidence="4 6" id="KW-1133">Transmembrane helix</keyword>